<comment type="similarity">
    <text evidence="2 9">Belongs to the NAPRTase family.</text>
</comment>
<dbReference type="GO" id="GO:0004516">
    <property type="term" value="F:nicotinate phosphoribosyltransferase activity"/>
    <property type="evidence" value="ECO:0007669"/>
    <property type="project" value="UniProtKB-UniRule"/>
</dbReference>
<evidence type="ECO:0000256" key="5">
    <source>
        <dbReference type="ARBA" id="ARBA00022598"/>
    </source>
</evidence>
<keyword evidence="13" id="KW-0328">Glycosyltransferase</keyword>
<dbReference type="InterPro" id="IPR040727">
    <property type="entry name" value="NAPRTase_N"/>
</dbReference>
<dbReference type="SUPFAM" id="SSF51690">
    <property type="entry name" value="Nicotinate/Quinolinate PRTase C-terminal domain-like"/>
    <property type="match status" value="1"/>
</dbReference>
<dbReference type="Proteomes" id="UP000253941">
    <property type="component" value="Unassembled WGS sequence"/>
</dbReference>
<gene>
    <name evidence="13" type="ORF">DRB17_04020</name>
</gene>
<feature type="domain" description="Nicotinate/nicotinamide phosphoribosyltransferase" evidence="10">
    <location>
        <begin position="135"/>
        <end position="316"/>
    </location>
</feature>
<feature type="domain" description="Nicotinate phosphoribosyltransferase N-terminal" evidence="11">
    <location>
        <begin position="1"/>
        <end position="114"/>
    </location>
</feature>
<evidence type="ECO:0000313" key="14">
    <source>
        <dbReference type="Proteomes" id="UP000253941"/>
    </source>
</evidence>
<keyword evidence="7 9" id="KW-0808">Transferase</keyword>
<evidence type="ECO:0000259" key="10">
    <source>
        <dbReference type="Pfam" id="PF04095"/>
    </source>
</evidence>
<dbReference type="Pfam" id="PF04095">
    <property type="entry name" value="NAPRTase"/>
    <property type="match status" value="1"/>
</dbReference>
<keyword evidence="14" id="KW-1185">Reference proteome</keyword>
<comment type="function">
    <text evidence="9">Catalyzes the first step in the biosynthesis of NAD from nicotinic acid, the ATP-dependent synthesis of beta-nicotinate D-ribonucleotide from nicotinate and 5-phospho-D-ribose 1-phosphate.</text>
</comment>
<dbReference type="PANTHER" id="PTHR11098:SF1">
    <property type="entry name" value="NICOTINATE PHOSPHORIBOSYLTRANSFERASE"/>
    <property type="match status" value="1"/>
</dbReference>
<comment type="catalytic activity">
    <reaction evidence="8 9">
        <text>5-phospho-alpha-D-ribose 1-diphosphate + nicotinate + ATP + H2O = nicotinate beta-D-ribonucleotide + ADP + phosphate + diphosphate</text>
        <dbReference type="Rhea" id="RHEA:36163"/>
        <dbReference type="ChEBI" id="CHEBI:15377"/>
        <dbReference type="ChEBI" id="CHEBI:30616"/>
        <dbReference type="ChEBI" id="CHEBI:32544"/>
        <dbReference type="ChEBI" id="CHEBI:33019"/>
        <dbReference type="ChEBI" id="CHEBI:43474"/>
        <dbReference type="ChEBI" id="CHEBI:57502"/>
        <dbReference type="ChEBI" id="CHEBI:58017"/>
        <dbReference type="ChEBI" id="CHEBI:456216"/>
        <dbReference type="EC" id="6.3.4.21"/>
    </reaction>
</comment>
<dbReference type="Pfam" id="PF17956">
    <property type="entry name" value="NAPRTase_C"/>
    <property type="match status" value="1"/>
</dbReference>
<dbReference type="InterPro" id="IPR041525">
    <property type="entry name" value="N/Namide_PRibTrfase"/>
</dbReference>
<reference evidence="13 14" key="1">
    <citation type="submission" date="2018-07" db="EMBL/GenBank/DDBJ databases">
        <title>Venubactetium sediminum gen. nov., sp. nov., isolated from a marine solar saltern.</title>
        <authorList>
            <person name="Wang S."/>
        </authorList>
    </citation>
    <scope>NUCLEOTIDE SEQUENCE [LARGE SCALE GENOMIC DNA]</scope>
    <source>
        <strain evidence="13 14">WD2A32</strain>
    </source>
</reference>
<evidence type="ECO:0000259" key="12">
    <source>
        <dbReference type="Pfam" id="PF17956"/>
    </source>
</evidence>
<accession>A0A369TGE8</accession>
<evidence type="ECO:0000256" key="3">
    <source>
        <dbReference type="ARBA" id="ARBA00013236"/>
    </source>
</evidence>
<name>A0A369TGE8_9PROT</name>
<proteinExistence type="inferred from homology"/>
<evidence type="ECO:0000256" key="2">
    <source>
        <dbReference type="ARBA" id="ARBA00010897"/>
    </source>
</evidence>
<evidence type="ECO:0000256" key="7">
    <source>
        <dbReference type="ARBA" id="ARBA00022679"/>
    </source>
</evidence>
<dbReference type="InterPro" id="IPR007229">
    <property type="entry name" value="Nic_PRibTrfase-Fam"/>
</dbReference>
<dbReference type="GO" id="GO:0034355">
    <property type="term" value="P:NAD+ biosynthetic process via the salvage pathway"/>
    <property type="evidence" value="ECO:0007669"/>
    <property type="project" value="TreeGrafter"/>
</dbReference>
<dbReference type="Pfam" id="PF17767">
    <property type="entry name" value="NAPRTase_N"/>
    <property type="match status" value="1"/>
</dbReference>
<evidence type="ECO:0000256" key="9">
    <source>
        <dbReference type="RuleBase" id="RU365100"/>
    </source>
</evidence>
<protein>
    <recommendedName>
        <fullName evidence="3 9">Nicotinate phosphoribosyltransferase</fullName>
        <ecNumber evidence="3 9">6.3.4.21</ecNumber>
    </recommendedName>
</protein>
<dbReference type="GO" id="GO:0005829">
    <property type="term" value="C:cytosol"/>
    <property type="evidence" value="ECO:0007669"/>
    <property type="project" value="TreeGrafter"/>
</dbReference>
<dbReference type="PANTHER" id="PTHR11098">
    <property type="entry name" value="NICOTINATE PHOSPHORIBOSYLTRANSFERASE"/>
    <property type="match status" value="1"/>
</dbReference>
<keyword evidence="5 9" id="KW-0436">Ligase</keyword>
<dbReference type="NCBIfam" id="NF006696">
    <property type="entry name" value="PRK09243.1-3"/>
    <property type="match status" value="1"/>
</dbReference>
<comment type="pathway">
    <text evidence="1 9">Cofactor biosynthesis; NAD(+) biosynthesis; nicotinate D-ribonucleotide from nicotinate: step 1/1.</text>
</comment>
<evidence type="ECO:0000256" key="1">
    <source>
        <dbReference type="ARBA" id="ARBA00004952"/>
    </source>
</evidence>
<keyword evidence="6 9" id="KW-0662">Pyridine nucleotide biosynthesis</keyword>
<dbReference type="InterPro" id="IPR013785">
    <property type="entry name" value="Aldolase_TIM"/>
</dbReference>
<comment type="PTM">
    <text evidence="9">Transiently phosphorylated on a His residue during the reaction cycle. Phosphorylation strongly increases the affinity for substrates and increases the rate of nicotinate D-ribonucleotide production. Dephosphorylation regenerates the low-affinity form of the enzyme, leading to product release.</text>
</comment>
<dbReference type="PIRSF" id="PIRSF000484">
    <property type="entry name" value="NAPRT"/>
    <property type="match status" value="1"/>
</dbReference>
<dbReference type="GO" id="GO:0016757">
    <property type="term" value="F:glycosyltransferase activity"/>
    <property type="evidence" value="ECO:0007669"/>
    <property type="project" value="UniProtKB-KW"/>
</dbReference>
<dbReference type="EC" id="6.3.4.21" evidence="3 9"/>
<dbReference type="InterPro" id="IPR036068">
    <property type="entry name" value="Nicotinate_pribotase-like_C"/>
</dbReference>
<comment type="caution">
    <text evidence="13">The sequence shown here is derived from an EMBL/GenBank/DDBJ whole genome shotgun (WGS) entry which is preliminary data.</text>
</comment>
<dbReference type="NCBIfam" id="NF009131">
    <property type="entry name" value="PRK12484.1"/>
    <property type="match status" value="1"/>
</dbReference>
<evidence type="ECO:0000256" key="6">
    <source>
        <dbReference type="ARBA" id="ARBA00022642"/>
    </source>
</evidence>
<evidence type="ECO:0000256" key="4">
    <source>
        <dbReference type="ARBA" id="ARBA00022553"/>
    </source>
</evidence>
<evidence type="ECO:0000313" key="13">
    <source>
        <dbReference type="EMBL" id="RDD63207.1"/>
    </source>
</evidence>
<dbReference type="UniPathway" id="UPA00253">
    <property type="reaction ID" value="UER00457"/>
</dbReference>
<keyword evidence="4" id="KW-0597">Phosphoprotein</keyword>
<dbReference type="CDD" id="cd01570">
    <property type="entry name" value="NAPRTase_A"/>
    <property type="match status" value="1"/>
</dbReference>
<dbReference type="EMBL" id="QPMH01000003">
    <property type="protein sequence ID" value="RDD63207.1"/>
    <property type="molecule type" value="Genomic_DNA"/>
</dbReference>
<dbReference type="AlphaFoldDB" id="A0A369TGE8"/>
<dbReference type="Gene3D" id="3.20.20.70">
    <property type="entry name" value="Aldolase class I"/>
    <property type="match status" value="1"/>
</dbReference>
<dbReference type="InterPro" id="IPR006405">
    <property type="entry name" value="Nic_PRibTrfase_pncB"/>
</dbReference>
<dbReference type="InterPro" id="IPR041619">
    <property type="entry name" value="NAPRTase_C"/>
</dbReference>
<sequence length="440" mass="47925">MMQAYLDSGMTGTAVFEFFVRKLPAQRNFLLSAGLAQVMRFLQEARFEPAELEWLRTSGRFSESFVDYLADFRFAGDVHAIPEGTAVFPNEPVLRVTAPLPMAQLLETRLINLLHTSVLVASKAARMVLAAPDKRLVDFGLRRAHGSEAGLLAAHAAYMAGFAGTATVPAAPLWDIPIMGTMAHSFVEAHEDESRAFLDFARSRPQEVVLLIDTYDVRRAARTVVDIAPVLEREGITVKGVRIDSGDLPQLAREVREILDKGGLPHVSVLASGGLDEWKLRDFTDAGAPIDGYGIGTALTTSEDAPALDCAYKLQEYDGRMTRKLSSGKATWPGRKQVWRTYGSDGSIAGDVISLEDDDQPGTPLVEKVMEDGRPLGEVPTLAAARERAAAQLAALPPRLRALEPAEAYPVAVSDLLQRTADEVAREIDRRGHRGEVPAK</sequence>
<dbReference type="Gene3D" id="3.20.140.10">
    <property type="entry name" value="nicotinate phosphoribosyltransferase"/>
    <property type="match status" value="2"/>
</dbReference>
<organism evidence="13 14">
    <name type="scientific">Ferruginivarius sediminum</name>
    <dbReference type="NCBI Taxonomy" id="2661937"/>
    <lineage>
        <taxon>Bacteria</taxon>
        <taxon>Pseudomonadati</taxon>
        <taxon>Pseudomonadota</taxon>
        <taxon>Alphaproteobacteria</taxon>
        <taxon>Rhodospirillales</taxon>
        <taxon>Rhodospirillaceae</taxon>
        <taxon>Ferruginivarius</taxon>
    </lineage>
</organism>
<dbReference type="SUPFAM" id="SSF54675">
    <property type="entry name" value="Nicotinate/Quinolinate PRTase N-terminal domain-like"/>
    <property type="match status" value="1"/>
</dbReference>
<evidence type="ECO:0000259" key="11">
    <source>
        <dbReference type="Pfam" id="PF17767"/>
    </source>
</evidence>
<dbReference type="NCBIfam" id="TIGR01513">
    <property type="entry name" value="NAPRTase_put"/>
    <property type="match status" value="1"/>
</dbReference>
<evidence type="ECO:0000256" key="8">
    <source>
        <dbReference type="ARBA" id="ARBA00048668"/>
    </source>
</evidence>
<feature type="domain" description="Nicotinate phosphoribosyltransferase C-terminal" evidence="12">
    <location>
        <begin position="364"/>
        <end position="419"/>
    </location>
</feature>